<comment type="caution">
    <text evidence="2">The sequence shown here is derived from an EMBL/GenBank/DDBJ whole genome shotgun (WGS) entry which is preliminary data.</text>
</comment>
<dbReference type="EMBL" id="JAPQKL010000006">
    <property type="protein sequence ID" value="KAJ5124984.1"/>
    <property type="molecule type" value="Genomic_DNA"/>
</dbReference>
<gene>
    <name evidence="2" type="ORF">N7515_008809</name>
</gene>
<name>A0A9W9GNY9_9EURO</name>
<feature type="region of interest" description="Disordered" evidence="1">
    <location>
        <begin position="1"/>
        <end position="20"/>
    </location>
</feature>
<sequence>MFGGSQAADRKDWRRKSADEQLQTTKTMGMVFEYINHPDVWEKFCATYEAIYNRLGEFDEYHSRKGNSFPVLQDEWPKYIDVVLKSMANRSRGTLSWMFQQRAEKKNKFYSLIWGINVGKNVRKITLPGKCPNLPRS</sequence>
<proteinExistence type="predicted"/>
<keyword evidence="3" id="KW-1185">Reference proteome</keyword>
<dbReference type="GeneID" id="81408723"/>
<evidence type="ECO:0000313" key="3">
    <source>
        <dbReference type="Proteomes" id="UP001149079"/>
    </source>
</evidence>
<dbReference type="RefSeq" id="XP_056519383.1">
    <property type="nucleotide sequence ID" value="XM_056669553.1"/>
</dbReference>
<reference evidence="2" key="1">
    <citation type="submission" date="2022-11" db="EMBL/GenBank/DDBJ databases">
        <authorList>
            <person name="Petersen C."/>
        </authorList>
    </citation>
    <scope>NUCLEOTIDE SEQUENCE</scope>
    <source>
        <strain evidence="2">IBT 22155</strain>
    </source>
</reference>
<protein>
    <submittedName>
        <fullName evidence="2">Uncharacterized protein</fullName>
    </submittedName>
</protein>
<organism evidence="2 3">
    <name type="scientific">Penicillium bovifimosum</name>
    <dbReference type="NCBI Taxonomy" id="126998"/>
    <lineage>
        <taxon>Eukaryota</taxon>
        <taxon>Fungi</taxon>
        <taxon>Dikarya</taxon>
        <taxon>Ascomycota</taxon>
        <taxon>Pezizomycotina</taxon>
        <taxon>Eurotiomycetes</taxon>
        <taxon>Eurotiomycetidae</taxon>
        <taxon>Eurotiales</taxon>
        <taxon>Aspergillaceae</taxon>
        <taxon>Penicillium</taxon>
    </lineage>
</organism>
<reference evidence="2" key="2">
    <citation type="journal article" date="2023" name="IMA Fungus">
        <title>Comparative genomic study of the Penicillium genus elucidates a diverse pangenome and 15 lateral gene transfer events.</title>
        <authorList>
            <person name="Petersen C."/>
            <person name="Sorensen T."/>
            <person name="Nielsen M.R."/>
            <person name="Sondergaard T.E."/>
            <person name="Sorensen J.L."/>
            <person name="Fitzpatrick D.A."/>
            <person name="Frisvad J.C."/>
            <person name="Nielsen K.L."/>
        </authorList>
    </citation>
    <scope>NUCLEOTIDE SEQUENCE</scope>
    <source>
        <strain evidence="2">IBT 22155</strain>
    </source>
</reference>
<evidence type="ECO:0000256" key="1">
    <source>
        <dbReference type="SAM" id="MobiDB-lite"/>
    </source>
</evidence>
<dbReference type="OrthoDB" id="4334234at2759"/>
<dbReference type="Proteomes" id="UP001149079">
    <property type="component" value="Unassembled WGS sequence"/>
</dbReference>
<accession>A0A9W9GNY9</accession>
<dbReference type="AlphaFoldDB" id="A0A9W9GNY9"/>
<evidence type="ECO:0000313" key="2">
    <source>
        <dbReference type="EMBL" id="KAJ5124984.1"/>
    </source>
</evidence>
<feature type="compositionally biased region" description="Basic and acidic residues" evidence="1">
    <location>
        <begin position="8"/>
        <end position="19"/>
    </location>
</feature>